<gene>
    <name evidence="2" type="ORF">CAL20_02070</name>
</gene>
<evidence type="ECO:0000256" key="1">
    <source>
        <dbReference type="SAM" id="MobiDB-lite"/>
    </source>
</evidence>
<name>A0A261V3U3_9BORD</name>
<feature type="compositionally biased region" description="Low complexity" evidence="1">
    <location>
        <begin position="32"/>
        <end position="50"/>
    </location>
</feature>
<comment type="caution">
    <text evidence="2">The sequence shown here is derived from an EMBL/GenBank/DDBJ whole genome shotgun (WGS) entry which is preliminary data.</text>
</comment>
<feature type="compositionally biased region" description="Basic and acidic residues" evidence="1">
    <location>
        <begin position="195"/>
        <end position="206"/>
    </location>
</feature>
<feature type="compositionally biased region" description="Polar residues" evidence="1">
    <location>
        <begin position="58"/>
        <end position="69"/>
    </location>
</feature>
<dbReference type="EMBL" id="NEVQ01000001">
    <property type="protein sequence ID" value="OZI67843.1"/>
    <property type="molecule type" value="Genomic_DNA"/>
</dbReference>
<evidence type="ECO:0008006" key="4">
    <source>
        <dbReference type="Google" id="ProtNLM"/>
    </source>
</evidence>
<dbReference type="RefSeq" id="WP_094837049.1">
    <property type="nucleotide sequence ID" value="NZ_NEVQ01000001.1"/>
</dbReference>
<sequence>MTTDDRSGFLHRWSRRKIEARERGTPDEDRPQQQAPAAEAAAAGDLATQDPARDEVSQRTSAASPTEGVSETGDRGAGSEEPPLTLQDVQALTRDSDFAPFMTRQVAPEVKNAALKKLFSDPHYNVMDGLDIYIDDYSNLEPLPAPMLRRLVSAQALKMFEADVEDGDSPRAEGGEADVNAAGSNPGHAADQAETEDKRDAEREQVASEADPAAPADPTAQADSTVHTDSAVQAAESIPAVKSSRS</sequence>
<dbReference type="InterPro" id="IPR021735">
    <property type="entry name" value="DUF3306"/>
</dbReference>
<evidence type="ECO:0000313" key="2">
    <source>
        <dbReference type="EMBL" id="OZI67843.1"/>
    </source>
</evidence>
<feature type="region of interest" description="Disordered" evidence="1">
    <location>
        <begin position="1"/>
        <end position="92"/>
    </location>
</feature>
<feature type="region of interest" description="Disordered" evidence="1">
    <location>
        <begin position="163"/>
        <end position="246"/>
    </location>
</feature>
<feature type="compositionally biased region" description="Low complexity" evidence="1">
    <location>
        <begin position="210"/>
        <end position="223"/>
    </location>
</feature>
<dbReference type="AlphaFoldDB" id="A0A261V3U3"/>
<evidence type="ECO:0000313" key="3">
    <source>
        <dbReference type="Proteomes" id="UP000216885"/>
    </source>
</evidence>
<accession>A0A261V3U3</accession>
<feature type="compositionally biased region" description="Basic and acidic residues" evidence="1">
    <location>
        <begin position="16"/>
        <end position="31"/>
    </location>
</feature>
<organism evidence="2 3">
    <name type="scientific">Bordetella genomosp. 4</name>
    <dbReference type="NCBI Taxonomy" id="463044"/>
    <lineage>
        <taxon>Bacteria</taxon>
        <taxon>Pseudomonadati</taxon>
        <taxon>Pseudomonadota</taxon>
        <taxon>Betaproteobacteria</taxon>
        <taxon>Burkholderiales</taxon>
        <taxon>Alcaligenaceae</taxon>
        <taxon>Bordetella</taxon>
    </lineage>
</organism>
<dbReference type="Pfam" id="PF11748">
    <property type="entry name" value="DUF3306"/>
    <property type="match status" value="1"/>
</dbReference>
<proteinExistence type="predicted"/>
<protein>
    <recommendedName>
        <fullName evidence="4">DUF3306 domain-containing protein</fullName>
    </recommendedName>
</protein>
<keyword evidence="3" id="KW-1185">Reference proteome</keyword>
<dbReference type="Proteomes" id="UP000216885">
    <property type="component" value="Unassembled WGS sequence"/>
</dbReference>
<reference evidence="2 3" key="1">
    <citation type="submission" date="2017-05" db="EMBL/GenBank/DDBJ databases">
        <title>Complete and WGS of Bordetella genogroups.</title>
        <authorList>
            <person name="Spilker T."/>
            <person name="LiPuma J."/>
        </authorList>
    </citation>
    <scope>NUCLEOTIDE SEQUENCE [LARGE SCALE GENOMIC DNA]</scope>
    <source>
        <strain evidence="2 3">AU9919</strain>
    </source>
</reference>